<dbReference type="EMBL" id="RCZC01000002">
    <property type="protein sequence ID" value="TPG54857.1"/>
    <property type="molecule type" value="Genomic_DNA"/>
</dbReference>
<comment type="subcellular location">
    <subcellularLocation>
        <location evidence="1">Membrane</location>
    </subcellularLocation>
</comment>
<dbReference type="InterPro" id="IPR027385">
    <property type="entry name" value="Beta-barrel_OMP"/>
</dbReference>
<dbReference type="InterPro" id="IPR011250">
    <property type="entry name" value="OMP/PagP_B-barrel"/>
</dbReference>
<feature type="domain" description="Outer membrane protein beta-barrel" evidence="6">
    <location>
        <begin position="69"/>
        <end position="244"/>
    </location>
</feature>
<dbReference type="Proteomes" id="UP000319931">
    <property type="component" value="Unassembled WGS sequence"/>
</dbReference>
<proteinExistence type="inferred from homology"/>
<dbReference type="GO" id="GO:0016020">
    <property type="term" value="C:membrane"/>
    <property type="evidence" value="ECO:0007669"/>
    <property type="project" value="UniProtKB-SubCell"/>
</dbReference>
<feature type="chain" id="PRO_5021377648" evidence="5">
    <location>
        <begin position="26"/>
        <end position="289"/>
    </location>
</feature>
<dbReference type="SUPFAM" id="SSF56925">
    <property type="entry name" value="OMPA-like"/>
    <property type="match status" value="1"/>
</dbReference>
<reference evidence="7 8" key="1">
    <citation type="journal article" date="2019" name="Environ. Microbiol.">
        <title>Species interactions and distinct microbial communities in high Arctic permafrost affected cryosols are associated with the CH4 and CO2 gas fluxes.</title>
        <authorList>
            <person name="Altshuler I."/>
            <person name="Hamel J."/>
            <person name="Turney S."/>
            <person name="Magnuson E."/>
            <person name="Levesque R."/>
            <person name="Greer C."/>
            <person name="Whyte L.G."/>
        </authorList>
    </citation>
    <scope>NUCLEOTIDE SEQUENCE [LARGE SCALE GENOMIC DNA]</scope>
    <source>
        <strain evidence="7 8">E6.1</strain>
    </source>
</reference>
<comment type="caution">
    <text evidence="7">The sequence shown here is derived from an EMBL/GenBank/DDBJ whole genome shotgun (WGS) entry which is preliminary data.</text>
</comment>
<name>A0A502FZ02_9SPHN</name>
<sequence length="289" mass="30910">MRTKSLLSAATMLVAGLAFASPAMAQEADPKPFDGLYVGGTVGFDAQPNDTRSAILFDRNLDGAFTESVVTATGANAFAPTTAQPGAGFCNGRATSSGKLTGCTNDKDNISYSGRIGFDKQYGHLVFGVVGEFGKSEVRDSVSAFSTTPASYTMTRKIDFNANARLRAGYAFDKTLFYATGGGAYAKTSSSFTTSNTANAFADNGSKHDAWGFVAGGGIEQKLGRHFSIGLEYLYNQYNDDDYRVRVTRGTGPATNPFVLAPNTTGTDFRRNDPKFRWSTVRATANFRF</sequence>
<keyword evidence="8" id="KW-1185">Reference proteome</keyword>
<evidence type="ECO:0000256" key="3">
    <source>
        <dbReference type="ARBA" id="ARBA00023136"/>
    </source>
</evidence>
<evidence type="ECO:0000256" key="2">
    <source>
        <dbReference type="ARBA" id="ARBA00022729"/>
    </source>
</evidence>
<dbReference type="AlphaFoldDB" id="A0A502FZ02"/>
<evidence type="ECO:0000259" key="6">
    <source>
        <dbReference type="Pfam" id="PF13505"/>
    </source>
</evidence>
<evidence type="ECO:0000256" key="5">
    <source>
        <dbReference type="SAM" id="SignalP"/>
    </source>
</evidence>
<dbReference type="Pfam" id="PF13505">
    <property type="entry name" value="OMP_b-brl"/>
    <property type="match status" value="1"/>
</dbReference>
<gene>
    <name evidence="7" type="ORF">EAH76_09620</name>
</gene>
<evidence type="ECO:0000256" key="1">
    <source>
        <dbReference type="ARBA" id="ARBA00004370"/>
    </source>
</evidence>
<dbReference type="OrthoDB" id="9815357at2"/>
<keyword evidence="3" id="KW-0472">Membrane</keyword>
<comment type="similarity">
    <text evidence="4">Belongs to the Omp25/RopB family.</text>
</comment>
<protein>
    <submittedName>
        <fullName evidence="7">Porin family protein</fullName>
    </submittedName>
</protein>
<dbReference type="InterPro" id="IPR051692">
    <property type="entry name" value="OMP-like"/>
</dbReference>
<accession>A0A502FZ02</accession>
<organism evidence="7 8">
    <name type="scientific">Sphingomonas glacialis</name>
    <dbReference type="NCBI Taxonomy" id="658225"/>
    <lineage>
        <taxon>Bacteria</taxon>
        <taxon>Pseudomonadati</taxon>
        <taxon>Pseudomonadota</taxon>
        <taxon>Alphaproteobacteria</taxon>
        <taxon>Sphingomonadales</taxon>
        <taxon>Sphingomonadaceae</taxon>
        <taxon>Sphingomonas</taxon>
    </lineage>
</organism>
<feature type="signal peptide" evidence="5">
    <location>
        <begin position="1"/>
        <end position="25"/>
    </location>
</feature>
<evidence type="ECO:0000256" key="4">
    <source>
        <dbReference type="ARBA" id="ARBA00038306"/>
    </source>
</evidence>
<keyword evidence="2 5" id="KW-0732">Signal</keyword>
<dbReference type="RefSeq" id="WP_140849995.1">
    <property type="nucleotide sequence ID" value="NZ_RCZC01000002.1"/>
</dbReference>
<evidence type="ECO:0000313" key="7">
    <source>
        <dbReference type="EMBL" id="TPG54857.1"/>
    </source>
</evidence>
<dbReference type="PANTHER" id="PTHR34001">
    <property type="entry name" value="BLL7405 PROTEIN"/>
    <property type="match status" value="1"/>
</dbReference>
<evidence type="ECO:0000313" key="8">
    <source>
        <dbReference type="Proteomes" id="UP000319931"/>
    </source>
</evidence>
<dbReference type="Gene3D" id="2.40.160.20">
    <property type="match status" value="1"/>
</dbReference>
<dbReference type="PANTHER" id="PTHR34001:SF3">
    <property type="entry name" value="BLL7405 PROTEIN"/>
    <property type="match status" value="1"/>
</dbReference>